<comment type="similarity">
    <text evidence="9">Belongs to the WD repeat DCAF12 family.</text>
</comment>
<organism evidence="12 13">
    <name type="scientific">Bugula neritina</name>
    <name type="common">Brown bryozoan</name>
    <name type="synonym">Sertularia neritina</name>
    <dbReference type="NCBI Taxonomy" id="10212"/>
    <lineage>
        <taxon>Eukaryota</taxon>
        <taxon>Metazoa</taxon>
        <taxon>Spiralia</taxon>
        <taxon>Lophotrochozoa</taxon>
        <taxon>Bryozoa</taxon>
        <taxon>Gymnolaemata</taxon>
        <taxon>Cheilostomatida</taxon>
        <taxon>Flustrina</taxon>
        <taxon>Buguloidea</taxon>
        <taxon>Bugulidae</taxon>
        <taxon>Bugula</taxon>
    </lineage>
</organism>
<evidence type="ECO:0000256" key="3">
    <source>
        <dbReference type="ARBA" id="ARBA00004906"/>
    </source>
</evidence>
<keyword evidence="4" id="KW-0963">Cytoplasm</keyword>
<comment type="caution">
    <text evidence="12">The sequence shown here is derived from an EMBL/GenBank/DDBJ whole genome shotgun (WGS) entry which is preliminary data.</text>
</comment>
<feature type="domain" description="DDB1- and CUL4-associated factor 12 beta-propeller" evidence="11">
    <location>
        <begin position="77"/>
        <end position="438"/>
    </location>
</feature>
<evidence type="ECO:0000256" key="10">
    <source>
        <dbReference type="PROSITE-ProRule" id="PRU00221"/>
    </source>
</evidence>
<name>A0A7J7J0B3_BUGNE</name>
<dbReference type="EMBL" id="VXIV02003218">
    <property type="protein sequence ID" value="KAF6019619.1"/>
    <property type="molecule type" value="Genomic_DNA"/>
</dbReference>
<accession>A0A7J7J0B3</accession>
<keyword evidence="7" id="KW-0833">Ubl conjugation pathway</keyword>
<dbReference type="InterPro" id="IPR001680">
    <property type="entry name" value="WD40_rpt"/>
</dbReference>
<comment type="pathway">
    <text evidence="3">Protein modification; protein ubiquitination.</text>
</comment>
<evidence type="ECO:0000256" key="9">
    <source>
        <dbReference type="ARBA" id="ARBA00038022"/>
    </source>
</evidence>
<dbReference type="InterPro" id="IPR015943">
    <property type="entry name" value="WD40/YVTN_repeat-like_dom_sf"/>
</dbReference>
<dbReference type="OrthoDB" id="9610195at2759"/>
<gene>
    <name evidence="12" type="ORF">EB796_022092</name>
</gene>
<dbReference type="InterPro" id="IPR056151">
    <property type="entry name" value="Beta-prop_DCAF12"/>
</dbReference>
<evidence type="ECO:0000313" key="13">
    <source>
        <dbReference type="Proteomes" id="UP000593567"/>
    </source>
</evidence>
<dbReference type="PANTHER" id="PTHR19860">
    <property type="entry name" value="DDB1- AND CUL4-ASSOCIATED FACTOR 12-RELATED"/>
    <property type="match status" value="1"/>
</dbReference>
<dbReference type="GO" id="GO:0005737">
    <property type="term" value="C:cytoplasm"/>
    <property type="evidence" value="ECO:0007669"/>
    <property type="project" value="UniProtKB-SubCell"/>
</dbReference>
<evidence type="ECO:0000256" key="4">
    <source>
        <dbReference type="ARBA" id="ARBA00022490"/>
    </source>
</evidence>
<keyword evidence="8" id="KW-0539">Nucleus</keyword>
<keyword evidence="6" id="KW-0677">Repeat</keyword>
<evidence type="ECO:0000256" key="2">
    <source>
        <dbReference type="ARBA" id="ARBA00004496"/>
    </source>
</evidence>
<keyword evidence="5 10" id="KW-0853">WD repeat</keyword>
<dbReference type="InterPro" id="IPR051191">
    <property type="entry name" value="DCAF12"/>
</dbReference>
<dbReference type="AlphaFoldDB" id="A0A7J7J0B3"/>
<evidence type="ECO:0000256" key="5">
    <source>
        <dbReference type="ARBA" id="ARBA00022574"/>
    </source>
</evidence>
<proteinExistence type="inferred from homology"/>
<evidence type="ECO:0000313" key="12">
    <source>
        <dbReference type="EMBL" id="KAF6019619.1"/>
    </source>
</evidence>
<protein>
    <submittedName>
        <fullName evidence="12">DCAF12</fullName>
    </submittedName>
</protein>
<evidence type="ECO:0000256" key="1">
    <source>
        <dbReference type="ARBA" id="ARBA00004123"/>
    </source>
</evidence>
<dbReference type="GO" id="GO:0080008">
    <property type="term" value="C:Cul4-RING E3 ubiquitin ligase complex"/>
    <property type="evidence" value="ECO:0007669"/>
    <property type="project" value="TreeGrafter"/>
</dbReference>
<reference evidence="12" key="1">
    <citation type="submission" date="2020-06" db="EMBL/GenBank/DDBJ databases">
        <title>Draft genome of Bugula neritina, a colonial animal packing powerful symbionts and potential medicines.</title>
        <authorList>
            <person name="Rayko M."/>
        </authorList>
    </citation>
    <scope>NUCLEOTIDE SEQUENCE [LARGE SCALE GENOMIC DNA]</scope>
    <source>
        <strain evidence="12">Kwan_BN1</strain>
    </source>
</reference>
<dbReference type="SMART" id="SM00320">
    <property type="entry name" value="WD40"/>
    <property type="match status" value="3"/>
</dbReference>
<dbReference type="InterPro" id="IPR036322">
    <property type="entry name" value="WD40_repeat_dom_sf"/>
</dbReference>
<evidence type="ECO:0000259" key="11">
    <source>
        <dbReference type="Pfam" id="PF23760"/>
    </source>
</evidence>
<feature type="repeat" description="WD" evidence="10">
    <location>
        <begin position="182"/>
        <end position="215"/>
    </location>
</feature>
<sequence length="439" mass="49038">MRVRLGLAPTDRLNRNARKFSNDEVAKLLSESVSEESAQMFDPKRLSLFKHVLNREIYGLNHRAVKAKVTKHLSMEMPALFTENELDLGSVNKVFTSQWINDSQVIMGTKCNKLLIKNVYTDDIIKIPSLQGSGTVTPADCPCGIHAISINPSKTMLATGAEHTNCLAVYRLPSFDPLLVGENGHSDWIFDLTWIDDEYCVTGSRDSRLAIWKVEDLGSDESSIGEYITQSGAIPSFDHKVTSPTEVKTVMNAEKIRALAYNQQGMELGILSLNSKIHTWDVCTFQQKETARLQYTRETVCLAYDPTRQLYAVGSQSHVSLLDRNLKSIFSIESLTKGFGIRSVSFNHNVITIGTGVGNVLFYDMNAGKYRECKCGHTCVLRAGSGYLKRDNTWREYFSDHDYQNAIYTHCYDDTGLRLFTAGGPLPAGLVGNYAGVWQ</sequence>
<dbReference type="Gene3D" id="2.130.10.10">
    <property type="entry name" value="YVTN repeat-like/Quinoprotein amine dehydrogenase"/>
    <property type="match status" value="2"/>
</dbReference>
<dbReference type="GO" id="GO:0005634">
    <property type="term" value="C:nucleus"/>
    <property type="evidence" value="ECO:0007669"/>
    <property type="project" value="UniProtKB-SubCell"/>
</dbReference>
<evidence type="ECO:0000256" key="7">
    <source>
        <dbReference type="ARBA" id="ARBA00022786"/>
    </source>
</evidence>
<dbReference type="Pfam" id="PF23760">
    <property type="entry name" value="Beta-prop_DCAF12"/>
    <property type="match status" value="1"/>
</dbReference>
<dbReference type="PROSITE" id="PS50082">
    <property type="entry name" value="WD_REPEATS_2"/>
    <property type="match status" value="1"/>
</dbReference>
<keyword evidence="13" id="KW-1185">Reference proteome</keyword>
<evidence type="ECO:0000256" key="8">
    <source>
        <dbReference type="ARBA" id="ARBA00023242"/>
    </source>
</evidence>
<comment type="subcellular location">
    <subcellularLocation>
        <location evidence="2">Cytoplasm</location>
    </subcellularLocation>
    <subcellularLocation>
        <location evidence="1">Nucleus</location>
    </subcellularLocation>
</comment>
<dbReference type="SUPFAM" id="SSF50978">
    <property type="entry name" value="WD40 repeat-like"/>
    <property type="match status" value="1"/>
</dbReference>
<evidence type="ECO:0000256" key="6">
    <source>
        <dbReference type="ARBA" id="ARBA00022737"/>
    </source>
</evidence>
<dbReference type="PANTHER" id="PTHR19860:SF16">
    <property type="entry name" value="DDB1- AND CUL4-ASSOCIATED FACTOR 12"/>
    <property type="match status" value="1"/>
</dbReference>
<dbReference type="Proteomes" id="UP000593567">
    <property type="component" value="Unassembled WGS sequence"/>
</dbReference>